<dbReference type="AlphaFoldDB" id="A0A8X6R7G0"/>
<proteinExistence type="predicted"/>
<name>A0A8X6R7G0_TRICX</name>
<keyword evidence="2" id="KW-1185">Reference proteome</keyword>
<evidence type="ECO:0000313" key="2">
    <source>
        <dbReference type="Proteomes" id="UP000887159"/>
    </source>
</evidence>
<dbReference type="EMBL" id="BMAU01021029">
    <property type="protein sequence ID" value="GFX87247.1"/>
    <property type="molecule type" value="Genomic_DNA"/>
</dbReference>
<sequence>MNEVLKLQLEDVVGLALASYAQVCWVPVCLSDLPNIKFFGEFQIVRAQVPPSGKKSSNKPFALKSRVENEIETDMKKKGIIEKQMVRGTPCKRSKTSLEH</sequence>
<protein>
    <submittedName>
        <fullName evidence="1">Uncharacterized protein</fullName>
    </submittedName>
</protein>
<organism evidence="1 2">
    <name type="scientific">Trichonephila clavipes</name>
    <name type="common">Golden silk orbweaver</name>
    <name type="synonym">Nephila clavipes</name>
    <dbReference type="NCBI Taxonomy" id="2585209"/>
    <lineage>
        <taxon>Eukaryota</taxon>
        <taxon>Metazoa</taxon>
        <taxon>Ecdysozoa</taxon>
        <taxon>Arthropoda</taxon>
        <taxon>Chelicerata</taxon>
        <taxon>Arachnida</taxon>
        <taxon>Araneae</taxon>
        <taxon>Araneomorphae</taxon>
        <taxon>Entelegynae</taxon>
        <taxon>Araneoidea</taxon>
        <taxon>Nephilidae</taxon>
        <taxon>Trichonephila</taxon>
    </lineage>
</organism>
<comment type="caution">
    <text evidence="1">The sequence shown here is derived from an EMBL/GenBank/DDBJ whole genome shotgun (WGS) entry which is preliminary data.</text>
</comment>
<gene>
    <name evidence="1" type="ORF">TNCV_595961</name>
</gene>
<reference evidence="1" key="1">
    <citation type="submission" date="2020-08" db="EMBL/GenBank/DDBJ databases">
        <title>Multicomponent nature underlies the extraordinary mechanical properties of spider dragline silk.</title>
        <authorList>
            <person name="Kono N."/>
            <person name="Nakamura H."/>
            <person name="Mori M."/>
            <person name="Yoshida Y."/>
            <person name="Ohtoshi R."/>
            <person name="Malay A.D."/>
            <person name="Moran D.A.P."/>
            <person name="Tomita M."/>
            <person name="Numata K."/>
            <person name="Arakawa K."/>
        </authorList>
    </citation>
    <scope>NUCLEOTIDE SEQUENCE</scope>
</reference>
<accession>A0A8X6R7G0</accession>
<evidence type="ECO:0000313" key="1">
    <source>
        <dbReference type="EMBL" id="GFX87247.1"/>
    </source>
</evidence>
<dbReference type="Proteomes" id="UP000887159">
    <property type="component" value="Unassembled WGS sequence"/>
</dbReference>